<organism evidence="1">
    <name type="scientific">viral metagenome</name>
    <dbReference type="NCBI Taxonomy" id="1070528"/>
    <lineage>
        <taxon>unclassified sequences</taxon>
        <taxon>metagenomes</taxon>
        <taxon>organismal metagenomes</taxon>
    </lineage>
</organism>
<dbReference type="AlphaFoldDB" id="A0A6C0IRR2"/>
<evidence type="ECO:0000313" key="1">
    <source>
        <dbReference type="EMBL" id="QHT95901.1"/>
    </source>
</evidence>
<accession>A0A6C0IRR2</accession>
<reference evidence="1" key="1">
    <citation type="journal article" date="2020" name="Nature">
        <title>Giant virus diversity and host interactions through global metagenomics.</title>
        <authorList>
            <person name="Schulz F."/>
            <person name="Roux S."/>
            <person name="Paez-Espino D."/>
            <person name="Jungbluth S."/>
            <person name="Walsh D.A."/>
            <person name="Denef V.J."/>
            <person name="McMahon K.D."/>
            <person name="Konstantinidis K.T."/>
            <person name="Eloe-Fadrosh E.A."/>
            <person name="Kyrpides N.C."/>
            <person name="Woyke T."/>
        </authorList>
    </citation>
    <scope>NUCLEOTIDE SEQUENCE</scope>
    <source>
        <strain evidence="1">GVMAG-M-3300024301-20</strain>
    </source>
</reference>
<dbReference type="EMBL" id="MN740247">
    <property type="protein sequence ID" value="QHT95901.1"/>
    <property type="molecule type" value="Genomic_DNA"/>
</dbReference>
<sequence length="113" mass="13198">MSFLLNPFYYAFSVNSIQKYQKQTNKKNKNINKPTILLDKEEPIVTIDINFDNIQIIEDYVTNNLLVNAILNMNNTFIKRIASEKSIISEVECYGTFNNEKYSIDNLSFSNRD</sequence>
<proteinExistence type="predicted"/>
<protein>
    <submittedName>
        <fullName evidence="1">Uncharacterized protein</fullName>
    </submittedName>
</protein>
<name>A0A6C0IRR2_9ZZZZ</name>